<dbReference type="EMBL" id="JOJR01000401">
    <property type="protein sequence ID" value="RCN38417.1"/>
    <property type="molecule type" value="Genomic_DNA"/>
</dbReference>
<evidence type="ECO:0000313" key="3">
    <source>
        <dbReference type="Proteomes" id="UP000252519"/>
    </source>
</evidence>
<gene>
    <name evidence="2" type="ORF">ANCCAN_15667</name>
</gene>
<dbReference type="OrthoDB" id="5829559at2759"/>
<accession>A0A368G6X4</accession>
<proteinExistence type="predicted"/>
<dbReference type="STRING" id="29170.A0A368G6X4"/>
<dbReference type="Proteomes" id="UP000252519">
    <property type="component" value="Unassembled WGS sequence"/>
</dbReference>
<name>A0A368G6X4_ANCCA</name>
<feature type="region of interest" description="Disordered" evidence="1">
    <location>
        <begin position="22"/>
        <end position="47"/>
    </location>
</feature>
<dbReference type="AlphaFoldDB" id="A0A368G6X4"/>
<protein>
    <submittedName>
        <fullName evidence="2">Uncharacterized protein</fullName>
    </submittedName>
</protein>
<comment type="caution">
    <text evidence="2">The sequence shown here is derived from an EMBL/GenBank/DDBJ whole genome shotgun (WGS) entry which is preliminary data.</text>
</comment>
<keyword evidence="3" id="KW-1185">Reference proteome</keyword>
<evidence type="ECO:0000313" key="2">
    <source>
        <dbReference type="EMBL" id="RCN38417.1"/>
    </source>
</evidence>
<evidence type="ECO:0000256" key="1">
    <source>
        <dbReference type="SAM" id="MobiDB-lite"/>
    </source>
</evidence>
<reference evidence="2 3" key="1">
    <citation type="submission" date="2014-10" db="EMBL/GenBank/DDBJ databases">
        <title>Draft genome of the hookworm Ancylostoma caninum.</title>
        <authorList>
            <person name="Mitreva M."/>
        </authorList>
    </citation>
    <scope>NUCLEOTIDE SEQUENCE [LARGE SCALE GENOMIC DNA]</scope>
    <source>
        <strain evidence="2 3">Baltimore</strain>
    </source>
</reference>
<sequence>MMSRNLFACEPLQGDNVMNYDEQEQTRDSGLLPTQREQHTKTPPQLAPYIPSHYVDTDLRRYVLLDENRNSQEFGSSIPNTPNTVGTPVTAHELRRRVNALDNAVYSPTIVNGSLQFVCMNNSDTRSAKSSTAVDNNVCSEIYQ</sequence>
<organism evidence="2 3">
    <name type="scientific">Ancylostoma caninum</name>
    <name type="common">Dog hookworm</name>
    <dbReference type="NCBI Taxonomy" id="29170"/>
    <lineage>
        <taxon>Eukaryota</taxon>
        <taxon>Metazoa</taxon>
        <taxon>Ecdysozoa</taxon>
        <taxon>Nematoda</taxon>
        <taxon>Chromadorea</taxon>
        <taxon>Rhabditida</taxon>
        <taxon>Rhabditina</taxon>
        <taxon>Rhabditomorpha</taxon>
        <taxon>Strongyloidea</taxon>
        <taxon>Ancylostomatidae</taxon>
        <taxon>Ancylostomatinae</taxon>
        <taxon>Ancylostoma</taxon>
    </lineage>
</organism>